<dbReference type="Pfam" id="PF00646">
    <property type="entry name" value="F-box"/>
    <property type="match status" value="1"/>
</dbReference>
<dbReference type="PANTHER" id="PTHR35546">
    <property type="entry name" value="F-BOX PROTEIN INTERACTION DOMAIN PROTEIN-RELATED"/>
    <property type="match status" value="1"/>
</dbReference>
<dbReference type="NCBIfam" id="TIGR01640">
    <property type="entry name" value="F_box_assoc_1"/>
    <property type="match status" value="1"/>
</dbReference>
<protein>
    <recommendedName>
        <fullName evidence="1">F-box domain-containing protein</fullName>
    </recommendedName>
</protein>
<dbReference type="InterPro" id="IPR017451">
    <property type="entry name" value="F-box-assoc_interact_dom"/>
</dbReference>
<name>A0AAP0X3K8_LIQFO</name>
<keyword evidence="3" id="KW-1185">Reference proteome</keyword>
<comment type="caution">
    <text evidence="2">The sequence shown here is derived from an EMBL/GenBank/DDBJ whole genome shotgun (WGS) entry which is preliminary data.</text>
</comment>
<dbReference type="SMART" id="SM00256">
    <property type="entry name" value="FBOX"/>
    <property type="match status" value="1"/>
</dbReference>
<dbReference type="Pfam" id="PF08268">
    <property type="entry name" value="FBA_3"/>
    <property type="match status" value="1"/>
</dbReference>
<dbReference type="SUPFAM" id="SSF81383">
    <property type="entry name" value="F-box domain"/>
    <property type="match status" value="1"/>
</dbReference>
<accession>A0AAP0X3K8</accession>
<dbReference type="Proteomes" id="UP001415857">
    <property type="component" value="Unassembled WGS sequence"/>
</dbReference>
<dbReference type="InterPro" id="IPR001810">
    <property type="entry name" value="F-box_dom"/>
</dbReference>
<reference evidence="2 3" key="1">
    <citation type="journal article" date="2024" name="Plant J.">
        <title>Genome sequences and population genomics reveal climatic adaptation and genomic divergence between two closely related sweetgum species.</title>
        <authorList>
            <person name="Xu W.Q."/>
            <person name="Ren C.Q."/>
            <person name="Zhang X.Y."/>
            <person name="Comes H.P."/>
            <person name="Liu X.H."/>
            <person name="Li Y.G."/>
            <person name="Kettle C.J."/>
            <person name="Jalonen R."/>
            <person name="Gaisberger H."/>
            <person name="Ma Y.Z."/>
            <person name="Qiu Y.X."/>
        </authorList>
    </citation>
    <scope>NUCLEOTIDE SEQUENCE [LARGE SCALE GENOMIC DNA]</scope>
    <source>
        <strain evidence="2">Hangzhou</strain>
    </source>
</reference>
<dbReference type="AlphaFoldDB" id="A0AAP0X3K8"/>
<sequence>MATKRIRAAATSVPSTAQQTSSAAADAIAGNDDLLTEILRLLPTRSLFKFKSVSKHWLKLISSQDFSRRLNPNPTVSALFLPKSPHPHGPVFDVVPLDGKPSTAFPNLLPSVFILQSCNGLLCSDRYPENKLNYYIYNPTTHQFTLLPELEADLFSTVACVILAFDPRKSPDYKVLCVRLAYPLLNNHRIEIYSSKARSWRVSCESFTATGGINFGKGVYWNGAIHWITNVRKKSVFSFDVDEERVIGETPMPVIRDWNRMSVRYFGECRGHLHLVLISGRQPWFIVYEMERDYSGWFVKYKVDLGAVSSLFSDIRPNNYEELSKLRYRDLSILCLVREEKDEESFLVMRTPEVVVRYRFQDKTLKKLCDFTVRHARPEAYQYIETLAQV</sequence>
<feature type="domain" description="F-box" evidence="1">
    <location>
        <begin position="30"/>
        <end position="70"/>
    </location>
</feature>
<dbReference type="EMBL" id="JBBPBK010000001">
    <property type="protein sequence ID" value="KAK9292314.1"/>
    <property type="molecule type" value="Genomic_DNA"/>
</dbReference>
<dbReference type="InterPro" id="IPR013187">
    <property type="entry name" value="F-box-assoc_dom_typ3"/>
</dbReference>
<dbReference type="InterPro" id="IPR055290">
    <property type="entry name" value="At3g26010-like"/>
</dbReference>
<evidence type="ECO:0000259" key="1">
    <source>
        <dbReference type="SMART" id="SM00256"/>
    </source>
</evidence>
<evidence type="ECO:0000313" key="2">
    <source>
        <dbReference type="EMBL" id="KAK9292314.1"/>
    </source>
</evidence>
<evidence type="ECO:0000313" key="3">
    <source>
        <dbReference type="Proteomes" id="UP001415857"/>
    </source>
</evidence>
<dbReference type="PANTHER" id="PTHR35546:SF115">
    <property type="entry name" value="F-BOX DOMAIN-CONTAINING PROTEIN"/>
    <property type="match status" value="1"/>
</dbReference>
<gene>
    <name evidence="2" type="ORF">L1049_020279</name>
</gene>
<proteinExistence type="predicted"/>
<organism evidence="2 3">
    <name type="scientific">Liquidambar formosana</name>
    <name type="common">Formosan gum</name>
    <dbReference type="NCBI Taxonomy" id="63359"/>
    <lineage>
        <taxon>Eukaryota</taxon>
        <taxon>Viridiplantae</taxon>
        <taxon>Streptophyta</taxon>
        <taxon>Embryophyta</taxon>
        <taxon>Tracheophyta</taxon>
        <taxon>Spermatophyta</taxon>
        <taxon>Magnoliopsida</taxon>
        <taxon>eudicotyledons</taxon>
        <taxon>Gunneridae</taxon>
        <taxon>Pentapetalae</taxon>
        <taxon>Saxifragales</taxon>
        <taxon>Altingiaceae</taxon>
        <taxon>Liquidambar</taxon>
    </lineage>
</organism>
<dbReference type="InterPro" id="IPR036047">
    <property type="entry name" value="F-box-like_dom_sf"/>
</dbReference>